<evidence type="ECO:0000313" key="3">
    <source>
        <dbReference type="Proteomes" id="UP000252355"/>
    </source>
</evidence>
<organism evidence="2 3">
    <name type="scientific">Candidatus Ozemobacter sibiricus</name>
    <dbReference type="NCBI Taxonomy" id="2268124"/>
    <lineage>
        <taxon>Bacteria</taxon>
        <taxon>Candidatus Ozemobacteria</taxon>
        <taxon>Candidatus Ozemobacterales</taxon>
        <taxon>Candidatus Ozemobacteraceae</taxon>
        <taxon>Candidatus Ozemobacter</taxon>
    </lineage>
</organism>
<sequence length="361" mass="40009">MAGTKEPGGLATTLVDGRSTGRDGAGRAGLLLRAWRERWAQQECWPPEEVDAFLLRGWGLPDAESVIRRAVAQIEAGKEGPLDVWLSTPAGEERLAGTSQALSDQGDLVEALPRLGLTGLTVAIDDRTHLTIELTAAADRPLWGAGRPSPHGPWFRHLEEGLIALDREGGRVTAGLAPNWPAMAANDQIWAWYRLVRLGLRVRRFRLDGGPLVADPAALGFGVVTPSFLPRSAWEDLFEILDRRPLADWRLEPGLLPGLFRDMQIRRLRLAMAVARHLRGLACRSPSEQEASRRVLRAFLGGEALLESLSHEFQLRHVDLREIESQIRWRAQGLRRLLHAFERPPAYIARAARLAMTPVPA</sequence>
<gene>
    <name evidence="2" type="ORF">OZSIB_3132</name>
</gene>
<reference evidence="2 3" key="1">
    <citation type="submission" date="2018-05" db="EMBL/GenBank/DDBJ databases">
        <title>A metagenomic window into the 2 km-deep terrestrial subsurface aquifer revealed taxonomically and functionally diverse microbial community comprising novel uncultured bacterial lineages.</title>
        <authorList>
            <person name="Kadnikov V.V."/>
            <person name="Mardanov A.V."/>
            <person name="Beletsky A.V."/>
            <person name="Banks D."/>
            <person name="Pimenov N.V."/>
            <person name="Frank Y.A."/>
            <person name="Karnachuk O.V."/>
            <person name="Ravin N.V."/>
        </authorList>
    </citation>
    <scope>NUCLEOTIDE SEQUENCE [LARGE SCALE GENOMIC DNA]</scope>
    <source>
        <strain evidence="2">BY5</strain>
    </source>
</reference>
<proteinExistence type="predicted"/>
<dbReference type="Proteomes" id="UP000252355">
    <property type="component" value="Unassembled WGS sequence"/>
</dbReference>
<dbReference type="AlphaFoldDB" id="A0A367ZQR1"/>
<evidence type="ECO:0000313" key="2">
    <source>
        <dbReference type="EMBL" id="RCK80386.1"/>
    </source>
</evidence>
<accession>A0A367ZQR1</accession>
<protein>
    <submittedName>
        <fullName evidence="2">Uncharacterized protein</fullName>
    </submittedName>
</protein>
<feature type="region of interest" description="Disordered" evidence="1">
    <location>
        <begin position="1"/>
        <end position="20"/>
    </location>
</feature>
<evidence type="ECO:0000256" key="1">
    <source>
        <dbReference type="SAM" id="MobiDB-lite"/>
    </source>
</evidence>
<name>A0A367ZQR1_9BACT</name>
<comment type="caution">
    <text evidence="2">The sequence shown here is derived from an EMBL/GenBank/DDBJ whole genome shotgun (WGS) entry which is preliminary data.</text>
</comment>
<dbReference type="EMBL" id="QOQW01000006">
    <property type="protein sequence ID" value="RCK80386.1"/>
    <property type="molecule type" value="Genomic_DNA"/>
</dbReference>